<dbReference type="Pfam" id="PF25372">
    <property type="entry name" value="DUF7885"/>
    <property type="match status" value="2"/>
</dbReference>
<dbReference type="InterPro" id="IPR006553">
    <property type="entry name" value="Leu-rich_rpt_Cys-con_subtyp"/>
</dbReference>
<organism evidence="3 4">
    <name type="scientific">Potamilus streckersoni</name>
    <dbReference type="NCBI Taxonomy" id="2493646"/>
    <lineage>
        <taxon>Eukaryota</taxon>
        <taxon>Metazoa</taxon>
        <taxon>Spiralia</taxon>
        <taxon>Lophotrochozoa</taxon>
        <taxon>Mollusca</taxon>
        <taxon>Bivalvia</taxon>
        <taxon>Autobranchia</taxon>
        <taxon>Heteroconchia</taxon>
        <taxon>Palaeoheterodonta</taxon>
        <taxon>Unionida</taxon>
        <taxon>Unionoidea</taxon>
        <taxon>Unionidae</taxon>
        <taxon>Ambleminae</taxon>
        <taxon>Lampsilini</taxon>
        <taxon>Potamilus</taxon>
    </lineage>
</organism>
<dbReference type="InterPro" id="IPR032675">
    <property type="entry name" value="LRR_dom_sf"/>
</dbReference>
<dbReference type="Proteomes" id="UP001195483">
    <property type="component" value="Unassembled WGS sequence"/>
</dbReference>
<reference evidence="3" key="2">
    <citation type="journal article" date="2021" name="Genome Biol. Evol.">
        <title>Developing a high-quality reference genome for a parasitic bivalve with doubly uniparental inheritance (Bivalvia: Unionida).</title>
        <authorList>
            <person name="Smith C.H."/>
        </authorList>
    </citation>
    <scope>NUCLEOTIDE SEQUENCE</scope>
    <source>
        <strain evidence="3">CHS0354</strain>
        <tissue evidence="3">Mantle</tissue>
    </source>
</reference>
<dbReference type="Gene3D" id="3.80.10.10">
    <property type="entry name" value="Ribonuclease Inhibitor"/>
    <property type="match status" value="5"/>
</dbReference>
<accession>A0AAE0VGU7</accession>
<sequence>MAHNLPVEVIAHIMRFLSVSDRKEAAVVSRSWYEASLDPILQRDIIVHFYATSSTGEAIPGLSRRKMPHLVLHHFETSLDANSVVHKSCEYLTKDLLSLSLKGSNITESTFVELLSCCEMLVSLDLSCCDSLFMSGKLLEKNSEIQKLRHVLKKVKEINLSSIRFLSDATFNRVMTICENVEKLSLGSVQITFNSKAYYPKGETRCANGSILTFDNILDFIKIQAANLISLNLSRSSMTSFHLESIASVKDLKLKELVLVGCKEIETGGIVKLCQHQKSLQSLDISGCIDVEDGAVKMIAAELHHLQILKLNKCRLITDGCVKQLSQLPQLQVLDFCECYQITTDGLTLGLCNDPKSSAPLTHLNLSCTNITDKFIIQLCQCVGSLMHLDLGSCFLISDHSVHAISSYLKHLRFLRLAWCKEITDLGLLGLLMNDMSTDIDHKHDQGICRCTRKYKSTDIFRKPTTDLEKDSKLTAGQIQNLLQSSQILSKLSNISGLHYLDLTNCNKLTDLGLTEAIKFQELRVLQLGMVHGMTDEGMIMIATNNPSLEELNLSHCVQLTDVAMETIVTKLPRLQSLNIFGCEKLTDNSIRLIQTYCKKLKHLDVSFCTNITYDAVEKLESASKSIQSIQKRMISGAL</sequence>
<reference evidence="3" key="3">
    <citation type="submission" date="2023-05" db="EMBL/GenBank/DDBJ databases">
        <authorList>
            <person name="Smith C.H."/>
        </authorList>
    </citation>
    <scope>NUCLEOTIDE SEQUENCE</scope>
    <source>
        <strain evidence="3">CHS0354</strain>
        <tissue evidence="3">Mantle</tissue>
    </source>
</reference>
<feature type="domain" description="F-box" evidence="2">
    <location>
        <begin position="5"/>
        <end position="44"/>
    </location>
</feature>
<evidence type="ECO:0000256" key="1">
    <source>
        <dbReference type="ARBA" id="ARBA00022786"/>
    </source>
</evidence>
<protein>
    <recommendedName>
        <fullName evidence="2">F-box domain-containing protein</fullName>
    </recommendedName>
</protein>
<dbReference type="EMBL" id="JAEAOA010001156">
    <property type="protein sequence ID" value="KAK3576377.1"/>
    <property type="molecule type" value="Genomic_DNA"/>
</dbReference>
<keyword evidence="1" id="KW-0833">Ubl conjugation pathway</keyword>
<dbReference type="AlphaFoldDB" id="A0AAE0VGU7"/>
<reference evidence="3" key="1">
    <citation type="journal article" date="2021" name="Genome Biol. Evol.">
        <title>A High-Quality Reference Genome for a Parasitic Bivalve with Doubly Uniparental Inheritance (Bivalvia: Unionida).</title>
        <authorList>
            <person name="Smith C.H."/>
        </authorList>
    </citation>
    <scope>NUCLEOTIDE SEQUENCE</scope>
    <source>
        <strain evidence="3">CHS0354</strain>
    </source>
</reference>
<dbReference type="GO" id="GO:0031146">
    <property type="term" value="P:SCF-dependent proteasomal ubiquitin-dependent protein catabolic process"/>
    <property type="evidence" value="ECO:0007669"/>
    <property type="project" value="TreeGrafter"/>
</dbReference>
<evidence type="ECO:0000259" key="2">
    <source>
        <dbReference type="SMART" id="SM00256"/>
    </source>
</evidence>
<dbReference type="Pfam" id="PF12937">
    <property type="entry name" value="F-box-like"/>
    <property type="match status" value="1"/>
</dbReference>
<dbReference type="InterPro" id="IPR057207">
    <property type="entry name" value="FBXL15_LRR"/>
</dbReference>
<dbReference type="GO" id="GO:0019005">
    <property type="term" value="C:SCF ubiquitin ligase complex"/>
    <property type="evidence" value="ECO:0007669"/>
    <property type="project" value="TreeGrafter"/>
</dbReference>
<dbReference type="SMART" id="SM00367">
    <property type="entry name" value="LRR_CC"/>
    <property type="match status" value="12"/>
</dbReference>
<evidence type="ECO:0000313" key="3">
    <source>
        <dbReference type="EMBL" id="KAK3576377.1"/>
    </source>
</evidence>
<dbReference type="SUPFAM" id="SSF52047">
    <property type="entry name" value="RNI-like"/>
    <property type="match status" value="3"/>
</dbReference>
<proteinExistence type="predicted"/>
<dbReference type="InterPro" id="IPR036047">
    <property type="entry name" value="F-box-like_dom_sf"/>
</dbReference>
<name>A0AAE0VGU7_9BIVA</name>
<keyword evidence="4" id="KW-1185">Reference proteome</keyword>
<dbReference type="FunFam" id="3.80.10.10:FF:000647">
    <property type="entry name" value="Leucine-rich repeat-containing 29"/>
    <property type="match status" value="1"/>
</dbReference>
<dbReference type="PANTHER" id="PTHR13318">
    <property type="entry name" value="PARTNER OF PAIRED, ISOFORM B-RELATED"/>
    <property type="match status" value="1"/>
</dbReference>
<comment type="caution">
    <text evidence="3">The sequence shown here is derived from an EMBL/GenBank/DDBJ whole genome shotgun (WGS) entry which is preliminary data.</text>
</comment>
<dbReference type="SUPFAM" id="SSF81383">
    <property type="entry name" value="F-box domain"/>
    <property type="match status" value="1"/>
</dbReference>
<gene>
    <name evidence="3" type="ORF">CHS0354_018925</name>
</gene>
<evidence type="ECO:0000313" key="4">
    <source>
        <dbReference type="Proteomes" id="UP001195483"/>
    </source>
</evidence>
<dbReference type="SMART" id="SM00256">
    <property type="entry name" value="FBOX"/>
    <property type="match status" value="1"/>
</dbReference>
<dbReference type="InterPro" id="IPR001810">
    <property type="entry name" value="F-box_dom"/>
</dbReference>